<name>A0A5E4ZDW4_9BURK</name>
<dbReference type="RefSeq" id="WP_174995907.1">
    <property type="nucleotide sequence ID" value="NZ_CABPSM010000036.1"/>
</dbReference>
<organism evidence="3 4">
    <name type="scientific">Pandoraea horticolens</name>
    <dbReference type="NCBI Taxonomy" id="2508298"/>
    <lineage>
        <taxon>Bacteria</taxon>
        <taxon>Pseudomonadati</taxon>
        <taxon>Pseudomonadota</taxon>
        <taxon>Betaproteobacteria</taxon>
        <taxon>Burkholderiales</taxon>
        <taxon>Burkholderiaceae</taxon>
        <taxon>Pandoraea</taxon>
    </lineage>
</organism>
<dbReference type="EMBL" id="CABPSM010000036">
    <property type="protein sequence ID" value="VVE58722.1"/>
    <property type="molecule type" value="Genomic_DNA"/>
</dbReference>
<dbReference type="Proteomes" id="UP000343317">
    <property type="component" value="Unassembled WGS sequence"/>
</dbReference>
<evidence type="ECO:0000313" key="3">
    <source>
        <dbReference type="EMBL" id="VVE58722.1"/>
    </source>
</evidence>
<dbReference type="AlphaFoldDB" id="A0A5E4ZDW4"/>
<proteinExistence type="predicted"/>
<reference evidence="3 4" key="1">
    <citation type="submission" date="2019-08" db="EMBL/GenBank/DDBJ databases">
        <authorList>
            <person name="Peeters C."/>
        </authorList>
    </citation>
    <scope>NUCLEOTIDE SEQUENCE [LARGE SCALE GENOMIC DNA]</scope>
    <source>
        <strain evidence="3 4">LMG 31112</strain>
    </source>
</reference>
<keyword evidence="4" id="KW-1185">Reference proteome</keyword>
<evidence type="ECO:0000259" key="2">
    <source>
        <dbReference type="Pfam" id="PF14016"/>
    </source>
</evidence>
<evidence type="ECO:0000256" key="1">
    <source>
        <dbReference type="SAM" id="SignalP"/>
    </source>
</evidence>
<sequence length="178" mass="19520">MRYSHCRFFFALFGGCLNFAQISQAQEPPNAFSLASCTPGQIAMRIDDNGDGDRASHAGVHLTVKNTTSSPCALSRRPEIEFEDRQLNPLRTVRSLSRGMRLGPVLPPLVLAPGQSYVSNVQWISGDVSGKGRCITPTFLALRLAGEMSRVLFSWQLCGPENSPPRYSVTFFEPAKGN</sequence>
<accession>A0A5E4ZDW4</accession>
<dbReference type="Pfam" id="PF14016">
    <property type="entry name" value="DUF4232"/>
    <property type="match status" value="1"/>
</dbReference>
<keyword evidence="1" id="KW-0732">Signal</keyword>
<evidence type="ECO:0000313" key="4">
    <source>
        <dbReference type="Proteomes" id="UP000343317"/>
    </source>
</evidence>
<gene>
    <name evidence="3" type="ORF">PHO31112_05366</name>
</gene>
<dbReference type="InterPro" id="IPR025326">
    <property type="entry name" value="DUF4232"/>
</dbReference>
<feature type="signal peptide" evidence="1">
    <location>
        <begin position="1"/>
        <end position="25"/>
    </location>
</feature>
<feature type="domain" description="DUF4232" evidence="2">
    <location>
        <begin position="37"/>
        <end position="143"/>
    </location>
</feature>
<protein>
    <recommendedName>
        <fullName evidence="2">DUF4232 domain-containing protein</fullName>
    </recommendedName>
</protein>
<feature type="chain" id="PRO_5023003336" description="DUF4232 domain-containing protein" evidence="1">
    <location>
        <begin position="26"/>
        <end position="178"/>
    </location>
</feature>